<keyword evidence="4" id="KW-0964">Secreted</keyword>
<evidence type="ECO:0000256" key="4">
    <source>
        <dbReference type="ARBA" id="ARBA00022525"/>
    </source>
</evidence>
<dbReference type="GO" id="GO:0098552">
    <property type="term" value="C:side of membrane"/>
    <property type="evidence" value="ECO:0007669"/>
    <property type="project" value="UniProtKB-KW"/>
</dbReference>
<dbReference type="Pfam" id="PF05730">
    <property type="entry name" value="CFEM"/>
    <property type="match status" value="1"/>
</dbReference>
<evidence type="ECO:0000256" key="2">
    <source>
        <dbReference type="ARBA" id="ARBA00004613"/>
    </source>
</evidence>
<evidence type="ECO:0000256" key="9">
    <source>
        <dbReference type="SAM" id="MobiDB-lite"/>
    </source>
</evidence>
<name>A0A9W8USC2_AKAMU</name>
<dbReference type="RefSeq" id="XP_056059008.1">
    <property type="nucleotide sequence ID" value="XM_056203561.1"/>
</dbReference>
<dbReference type="InterPro" id="IPR008427">
    <property type="entry name" value="Extracellular_membr_CFEM_dom"/>
</dbReference>
<evidence type="ECO:0000256" key="5">
    <source>
        <dbReference type="ARBA" id="ARBA00022622"/>
    </source>
</evidence>
<evidence type="ECO:0000313" key="12">
    <source>
        <dbReference type="Proteomes" id="UP001144673"/>
    </source>
</evidence>
<evidence type="ECO:0000256" key="3">
    <source>
        <dbReference type="ARBA" id="ARBA00010031"/>
    </source>
</evidence>
<keyword evidence="8" id="KW-0449">Lipoprotein</keyword>
<keyword evidence="5" id="KW-0336">GPI-anchor</keyword>
<evidence type="ECO:0000256" key="6">
    <source>
        <dbReference type="ARBA" id="ARBA00022729"/>
    </source>
</evidence>
<feature type="domain" description="CFEM" evidence="10">
    <location>
        <begin position="95"/>
        <end position="133"/>
    </location>
</feature>
<comment type="caution">
    <text evidence="11">The sequence shown here is derived from an EMBL/GenBank/DDBJ whole genome shotgun (WGS) entry which is preliminary data.</text>
</comment>
<keyword evidence="5" id="KW-0472">Membrane</keyword>
<organism evidence="11 12">
    <name type="scientific">Akanthomyces muscarius</name>
    <name type="common">Entomopathogenic fungus</name>
    <name type="synonym">Lecanicillium muscarium</name>
    <dbReference type="NCBI Taxonomy" id="2231603"/>
    <lineage>
        <taxon>Eukaryota</taxon>
        <taxon>Fungi</taxon>
        <taxon>Dikarya</taxon>
        <taxon>Ascomycota</taxon>
        <taxon>Pezizomycotina</taxon>
        <taxon>Sordariomycetes</taxon>
        <taxon>Hypocreomycetidae</taxon>
        <taxon>Hypocreales</taxon>
        <taxon>Cordycipitaceae</taxon>
        <taxon>Akanthomyces</taxon>
    </lineage>
</organism>
<dbReference type="Proteomes" id="UP001144673">
    <property type="component" value="Chromosome 1"/>
</dbReference>
<accession>A0A9W8USC2</accession>
<proteinExistence type="inferred from homology"/>
<comment type="similarity">
    <text evidence="3">Belongs to the RBT5 family.</text>
</comment>
<evidence type="ECO:0000313" key="11">
    <source>
        <dbReference type="EMBL" id="KAJ4164093.1"/>
    </source>
</evidence>
<protein>
    <recommendedName>
        <fullName evidence="10">CFEM domain-containing protein</fullName>
    </recommendedName>
</protein>
<keyword evidence="12" id="KW-1185">Reference proteome</keyword>
<dbReference type="EMBL" id="JAJHUN010000001">
    <property type="protein sequence ID" value="KAJ4164093.1"/>
    <property type="molecule type" value="Genomic_DNA"/>
</dbReference>
<evidence type="ECO:0000256" key="8">
    <source>
        <dbReference type="ARBA" id="ARBA00023288"/>
    </source>
</evidence>
<keyword evidence="7" id="KW-1015">Disulfide bond</keyword>
<evidence type="ECO:0000259" key="10">
    <source>
        <dbReference type="Pfam" id="PF05730"/>
    </source>
</evidence>
<reference evidence="11" key="1">
    <citation type="journal article" date="2023" name="Access Microbiol">
        <title>De-novo genome assembly for Akanthomyces muscarius, a biocontrol agent of insect agricultural pests.</title>
        <authorList>
            <person name="Erdos Z."/>
            <person name="Studholme D.J."/>
            <person name="Raymond B."/>
            <person name="Sharma M."/>
        </authorList>
    </citation>
    <scope>NUCLEOTIDE SEQUENCE</scope>
    <source>
        <strain evidence="11">Ve6</strain>
    </source>
</reference>
<keyword evidence="5" id="KW-0325">Glycoprotein</keyword>
<sequence length="143" mass="15789">MQPGHLQARRSPTEDETHTTYPFTAVSHNRAYSPTCLEKRDIGPMPLIVACKRKVEVLPIVSHPQRSAQMQTKAYFSSPLSPLPSQPKTLWILSSKTDFKCPCGSKKFINTIIGCVTSKCSGGDLMSAYQWASDKFSSVGEPL</sequence>
<dbReference type="GeneID" id="80892938"/>
<gene>
    <name evidence="11" type="ORF">LMH87_005779</name>
</gene>
<comment type="subcellular location">
    <subcellularLocation>
        <location evidence="1">Membrane</location>
        <topology evidence="1">Lipid-anchor</topology>
        <topology evidence="1">GPI-anchor</topology>
    </subcellularLocation>
    <subcellularLocation>
        <location evidence="2">Secreted</location>
    </subcellularLocation>
</comment>
<evidence type="ECO:0000256" key="1">
    <source>
        <dbReference type="ARBA" id="ARBA00004589"/>
    </source>
</evidence>
<dbReference type="AlphaFoldDB" id="A0A9W8USC2"/>
<feature type="region of interest" description="Disordered" evidence="9">
    <location>
        <begin position="1"/>
        <end position="22"/>
    </location>
</feature>
<evidence type="ECO:0000256" key="7">
    <source>
        <dbReference type="ARBA" id="ARBA00023157"/>
    </source>
</evidence>
<dbReference type="KEGG" id="amus:LMH87_005779"/>
<dbReference type="GO" id="GO:0005576">
    <property type="term" value="C:extracellular region"/>
    <property type="evidence" value="ECO:0007669"/>
    <property type="project" value="UniProtKB-SubCell"/>
</dbReference>
<keyword evidence="6" id="KW-0732">Signal</keyword>